<dbReference type="Pfam" id="PF01531">
    <property type="entry name" value="Glyco_transf_11"/>
    <property type="match status" value="1"/>
</dbReference>
<organism evidence="3 4">
    <name type="scientific">Candidatus Kaiserbacteria bacterium RIFCSPLOWO2_01_FULL_50_24</name>
    <dbReference type="NCBI Taxonomy" id="1798507"/>
    <lineage>
        <taxon>Bacteria</taxon>
        <taxon>Candidatus Kaiseribacteriota</taxon>
    </lineage>
</organism>
<proteinExistence type="predicted"/>
<evidence type="ECO:0000313" key="4">
    <source>
        <dbReference type="Proteomes" id="UP000178587"/>
    </source>
</evidence>
<dbReference type="PANTHER" id="PTHR11927:SF9">
    <property type="entry name" value="L-FUCOSYLTRANSFERASE"/>
    <property type="match status" value="1"/>
</dbReference>
<evidence type="ECO:0008006" key="5">
    <source>
        <dbReference type="Google" id="ProtNLM"/>
    </source>
</evidence>
<dbReference type="Proteomes" id="UP000178587">
    <property type="component" value="Unassembled WGS sequence"/>
</dbReference>
<dbReference type="GO" id="GO:0016020">
    <property type="term" value="C:membrane"/>
    <property type="evidence" value="ECO:0007669"/>
    <property type="project" value="InterPro"/>
</dbReference>
<dbReference type="STRING" id="1798507.A3A34_02740"/>
<dbReference type="GO" id="GO:0005975">
    <property type="term" value="P:carbohydrate metabolic process"/>
    <property type="evidence" value="ECO:0007669"/>
    <property type="project" value="InterPro"/>
</dbReference>
<evidence type="ECO:0000256" key="1">
    <source>
        <dbReference type="ARBA" id="ARBA00022676"/>
    </source>
</evidence>
<protein>
    <recommendedName>
        <fullName evidence="5">Glycosyl transferase family 11</fullName>
    </recommendedName>
</protein>
<dbReference type="AlphaFoldDB" id="A0A1F6EIW1"/>
<gene>
    <name evidence="3" type="ORF">A3A34_02740</name>
</gene>
<sequence>MIIAKLQGGLGNQMFQYAFGRALAKRRGVELKLDATMFPTYKYHKLMISHLNISAPFASDKEVARFAFYRRRPNWPWKVLNPFLFDPEKYVQEISSYFSHDMLNLKAPCLVDGYWLCEKYFLDIEDIVRNEFTIRSPLNEYSKRMEEKICSAEHPVMLHVRRGNFTTAFAPMHGALSSAYYERALSIIRERVPNASYFIFSDDPEWARAHIRPDAKAEYISQGADFDYLDLYLMTLCKNFILAHSTFSWWGAWLGKSYRNNITIMPKYMTTKMDTRNLAHPSWKILEDTEWSARSNLAAKWN</sequence>
<evidence type="ECO:0000313" key="3">
    <source>
        <dbReference type="EMBL" id="OGG73570.1"/>
    </source>
</evidence>
<dbReference type="InterPro" id="IPR002516">
    <property type="entry name" value="Glyco_trans_11"/>
</dbReference>
<dbReference type="CDD" id="cd11301">
    <property type="entry name" value="Fut1_Fut2_like"/>
    <property type="match status" value="1"/>
</dbReference>
<dbReference type="GO" id="GO:0008107">
    <property type="term" value="F:galactoside 2-alpha-L-fucosyltransferase activity"/>
    <property type="evidence" value="ECO:0007669"/>
    <property type="project" value="InterPro"/>
</dbReference>
<name>A0A1F6EIW1_9BACT</name>
<reference evidence="3 4" key="1">
    <citation type="journal article" date="2016" name="Nat. Commun.">
        <title>Thousands of microbial genomes shed light on interconnected biogeochemical processes in an aquifer system.</title>
        <authorList>
            <person name="Anantharaman K."/>
            <person name="Brown C.T."/>
            <person name="Hug L.A."/>
            <person name="Sharon I."/>
            <person name="Castelle C.J."/>
            <person name="Probst A.J."/>
            <person name="Thomas B.C."/>
            <person name="Singh A."/>
            <person name="Wilkins M.J."/>
            <person name="Karaoz U."/>
            <person name="Brodie E.L."/>
            <person name="Williams K.H."/>
            <person name="Hubbard S.S."/>
            <person name="Banfield J.F."/>
        </authorList>
    </citation>
    <scope>NUCLEOTIDE SEQUENCE [LARGE SCALE GENOMIC DNA]</scope>
</reference>
<dbReference type="EMBL" id="MFLU01000016">
    <property type="protein sequence ID" value="OGG73570.1"/>
    <property type="molecule type" value="Genomic_DNA"/>
</dbReference>
<keyword evidence="1" id="KW-0328">Glycosyltransferase</keyword>
<keyword evidence="2" id="KW-0808">Transferase</keyword>
<dbReference type="PANTHER" id="PTHR11927">
    <property type="entry name" value="GALACTOSIDE 2-L-FUCOSYLTRANSFERASE"/>
    <property type="match status" value="1"/>
</dbReference>
<evidence type="ECO:0000256" key="2">
    <source>
        <dbReference type="ARBA" id="ARBA00022679"/>
    </source>
</evidence>
<accession>A0A1F6EIW1</accession>
<comment type="caution">
    <text evidence="3">The sequence shown here is derived from an EMBL/GenBank/DDBJ whole genome shotgun (WGS) entry which is preliminary data.</text>
</comment>